<sequence length="85" mass="9327">MNATKAIGKRPPLHPPGRRVERSEGRSNGNKPIRSPHRNIIPATLRTQSTGRKQKPSTRSRLAFRSIHSLLAPPFVDSGVSGLLI</sequence>
<comment type="caution">
    <text evidence="2">The sequence shown here is derived from an EMBL/GenBank/DDBJ whole genome shotgun (WGS) entry which is preliminary data.</text>
</comment>
<name>M2A540_9BACT</name>
<feature type="region of interest" description="Disordered" evidence="1">
    <location>
        <begin position="1"/>
        <end position="61"/>
    </location>
</feature>
<dbReference type="AlphaFoldDB" id="M2A540"/>
<evidence type="ECO:0000313" key="2">
    <source>
        <dbReference type="EMBL" id="EMB15116.1"/>
    </source>
</evidence>
<evidence type="ECO:0000256" key="1">
    <source>
        <dbReference type="SAM" id="MobiDB-lite"/>
    </source>
</evidence>
<gene>
    <name evidence="2" type="ORF">RE6C_04171</name>
</gene>
<proteinExistence type="predicted"/>
<dbReference type="EMBL" id="ANMO01000193">
    <property type="protein sequence ID" value="EMB15116.1"/>
    <property type="molecule type" value="Genomic_DNA"/>
</dbReference>
<protein>
    <submittedName>
        <fullName evidence="2">Uncharacterized protein</fullName>
    </submittedName>
</protein>
<keyword evidence="3" id="KW-1185">Reference proteome</keyword>
<evidence type="ECO:0000313" key="3">
    <source>
        <dbReference type="Proteomes" id="UP000011529"/>
    </source>
</evidence>
<accession>M2A540</accession>
<reference evidence="2" key="2">
    <citation type="journal article" date="2013" name="Mar. Genomics">
        <title>Expression of sulfatases in Rhodopirellula baltica and the diversity of sulfatases in the genus Rhodopirellula.</title>
        <authorList>
            <person name="Wegner C.E."/>
            <person name="Richter-Heitmann T."/>
            <person name="Klindworth A."/>
            <person name="Klockow C."/>
            <person name="Richter M."/>
            <person name="Achstetter T."/>
            <person name="Glockner F.O."/>
            <person name="Harder J."/>
        </authorList>
    </citation>
    <scope>NUCLEOTIDE SEQUENCE [LARGE SCALE GENOMIC DNA]</scope>
    <source>
        <strain evidence="2">6C</strain>
    </source>
</reference>
<dbReference type="PATRIC" id="fig|1263867.3.peg.4469"/>
<dbReference type="Proteomes" id="UP000011529">
    <property type="component" value="Unassembled WGS sequence"/>
</dbReference>
<organism evidence="2 3">
    <name type="scientific">Rhodopirellula europaea 6C</name>
    <dbReference type="NCBI Taxonomy" id="1263867"/>
    <lineage>
        <taxon>Bacteria</taxon>
        <taxon>Pseudomonadati</taxon>
        <taxon>Planctomycetota</taxon>
        <taxon>Planctomycetia</taxon>
        <taxon>Pirellulales</taxon>
        <taxon>Pirellulaceae</taxon>
        <taxon>Rhodopirellula</taxon>
    </lineage>
</organism>
<reference evidence="2" key="1">
    <citation type="submission" date="2012-11" db="EMBL/GenBank/DDBJ databases">
        <title>Permanent draft genomes of Rhodopirellula europaea strain SH398 and 6C.</title>
        <authorList>
            <person name="Richter M."/>
            <person name="Richter-Heitmann T."/>
            <person name="Frank C."/>
            <person name="Harder J."/>
            <person name="Glockner F.O."/>
        </authorList>
    </citation>
    <scope>NUCLEOTIDE SEQUENCE</scope>
    <source>
        <strain evidence="2">6C</strain>
    </source>
</reference>